<proteinExistence type="predicted"/>
<reference evidence="1 2" key="1">
    <citation type="submission" date="2019-06" db="EMBL/GenBank/DDBJ databases">
        <title>Echinicola alkalisoli sp. nov. isolated from saline soil.</title>
        <authorList>
            <person name="Sun J.-Q."/>
            <person name="Xu L."/>
        </authorList>
    </citation>
    <scope>NUCLEOTIDE SEQUENCE [LARGE SCALE GENOMIC DNA]</scope>
    <source>
        <strain evidence="1 2">LN3S3</strain>
    </source>
</reference>
<dbReference type="KEGG" id="echi:FKX85_05035"/>
<dbReference type="OrthoDB" id="8538589at2"/>
<organism evidence="1 2">
    <name type="scientific">Echinicola soli</name>
    <dbReference type="NCBI Taxonomy" id="2591634"/>
    <lineage>
        <taxon>Bacteria</taxon>
        <taxon>Pseudomonadati</taxon>
        <taxon>Bacteroidota</taxon>
        <taxon>Cytophagia</taxon>
        <taxon>Cytophagales</taxon>
        <taxon>Cyclobacteriaceae</taxon>
        <taxon>Echinicola</taxon>
    </lineage>
</organism>
<evidence type="ECO:0000313" key="1">
    <source>
        <dbReference type="EMBL" id="QDH78430.1"/>
    </source>
</evidence>
<evidence type="ECO:0008006" key="3">
    <source>
        <dbReference type="Google" id="ProtNLM"/>
    </source>
</evidence>
<name>A0A514CF90_9BACT</name>
<sequence>MCNYIWYASYGSNLLEERFLCYIRGGKPLGATKTYQGCVDKSLPTAKKGLEIPYRIYFAKLAKIWSGGGVAFIHKEMSASEVTLACMYRISKEQFYDVIMQENGLTQRPEIELDKVIAQGSVILGKAGWYDQLLYLGKQNGEPIFTFTAKELFQPYVAPHESYLGTIIRGIKETHALTDEEIFDYLAVKEGIKNVPLRADLKKLISSKK</sequence>
<keyword evidence="2" id="KW-1185">Reference proteome</keyword>
<dbReference type="AlphaFoldDB" id="A0A514CF90"/>
<evidence type="ECO:0000313" key="2">
    <source>
        <dbReference type="Proteomes" id="UP000316614"/>
    </source>
</evidence>
<protein>
    <recommendedName>
        <fullName evidence="3">Histone deacetylase</fullName>
    </recommendedName>
</protein>
<dbReference type="RefSeq" id="WP_141613686.1">
    <property type="nucleotide sequence ID" value="NZ_CP041253.1"/>
</dbReference>
<accession>A0A514CF90</accession>
<gene>
    <name evidence="1" type="ORF">FKX85_05035</name>
</gene>
<dbReference type="Gene3D" id="3.10.490.10">
    <property type="entry name" value="Gamma-glutamyl cyclotransferase-like"/>
    <property type="match status" value="1"/>
</dbReference>
<dbReference type="EMBL" id="CP041253">
    <property type="protein sequence ID" value="QDH78430.1"/>
    <property type="molecule type" value="Genomic_DNA"/>
</dbReference>
<dbReference type="Proteomes" id="UP000316614">
    <property type="component" value="Chromosome"/>
</dbReference>